<dbReference type="RefSeq" id="WP_201682133.1">
    <property type="nucleotide sequence ID" value="NZ_JAEQNA010000001.1"/>
</dbReference>
<feature type="transmembrane region" description="Helical" evidence="1">
    <location>
        <begin position="12"/>
        <end position="29"/>
    </location>
</feature>
<protein>
    <recommendedName>
        <fullName evidence="4">DUF3311 domain-containing protein</fullName>
    </recommendedName>
</protein>
<evidence type="ECO:0000313" key="3">
    <source>
        <dbReference type="Proteomes" id="UP000613011"/>
    </source>
</evidence>
<organism evidence="2 3">
    <name type="scientific">Ramlibacter aurantiacus</name>
    <dbReference type="NCBI Taxonomy" id="2801330"/>
    <lineage>
        <taxon>Bacteria</taxon>
        <taxon>Pseudomonadati</taxon>
        <taxon>Pseudomonadota</taxon>
        <taxon>Betaproteobacteria</taxon>
        <taxon>Burkholderiales</taxon>
        <taxon>Comamonadaceae</taxon>
        <taxon>Ramlibacter</taxon>
    </lineage>
</organism>
<proteinExistence type="predicted"/>
<keyword evidence="1" id="KW-1133">Transmembrane helix</keyword>
<keyword evidence="1" id="KW-0812">Transmembrane</keyword>
<keyword evidence="3" id="KW-1185">Reference proteome</keyword>
<dbReference type="EMBL" id="JAEQNA010000001">
    <property type="protein sequence ID" value="MBL0419078.1"/>
    <property type="molecule type" value="Genomic_DNA"/>
</dbReference>
<evidence type="ECO:0000313" key="2">
    <source>
        <dbReference type="EMBL" id="MBL0419078.1"/>
    </source>
</evidence>
<comment type="caution">
    <text evidence="2">The sequence shown here is derived from an EMBL/GenBank/DDBJ whole genome shotgun (WGS) entry which is preliminary data.</text>
</comment>
<gene>
    <name evidence="2" type="ORF">JI739_01840</name>
</gene>
<feature type="transmembrane region" description="Helical" evidence="1">
    <location>
        <begin position="41"/>
        <end position="60"/>
    </location>
</feature>
<keyword evidence="1" id="KW-0472">Membrane</keyword>
<evidence type="ECO:0000256" key="1">
    <source>
        <dbReference type="SAM" id="Phobius"/>
    </source>
</evidence>
<name>A0A937D4N6_9BURK</name>
<reference evidence="2" key="1">
    <citation type="submission" date="2021-01" db="EMBL/GenBank/DDBJ databases">
        <title>Ramlibacter sp. strain AW1 16S ribosomal RNA gene Genome sequencing and assembly.</title>
        <authorList>
            <person name="Kang M."/>
        </authorList>
    </citation>
    <scope>NUCLEOTIDE SEQUENCE</scope>
    <source>
        <strain evidence="2">AW1</strain>
    </source>
</reference>
<dbReference type="AlphaFoldDB" id="A0A937D4N6"/>
<dbReference type="Proteomes" id="UP000613011">
    <property type="component" value="Unassembled WGS sequence"/>
</dbReference>
<sequence length="67" mass="7390">MNRSPLDDRLAALFAAGWLAFNFPLLGLWDLDVTVLGVPLFPAALFAGWFALIVLLAVWMEKRGGDE</sequence>
<accession>A0A937D4N6</accession>
<evidence type="ECO:0008006" key="4">
    <source>
        <dbReference type="Google" id="ProtNLM"/>
    </source>
</evidence>